<dbReference type="VEuPathDB" id="VectorBase:GAUT032119"/>
<proteinExistence type="predicted"/>
<protein>
    <submittedName>
        <fullName evidence="2">Uncharacterized protein</fullName>
    </submittedName>
</protein>
<evidence type="ECO:0000313" key="2">
    <source>
        <dbReference type="EnsemblMetazoa" id="GAUT032119-PA"/>
    </source>
</evidence>
<sequence>MFIFLDMVECMRNAYGKEKRNPEKQKQLSTRQAAELKIPLYLGDGSVSKEKWKSQESTRTSLPEQWHSEKANKKKENKQPRFVLKDSARNGIFKNLTLNDLENSSKGTYKTIEKDRKHFTLNIDNINFEGDLNSSVINILRKKIKKESMASANRCILMLIN</sequence>
<dbReference type="AlphaFoldDB" id="A0A1A9VBP4"/>
<evidence type="ECO:0000313" key="3">
    <source>
        <dbReference type="Proteomes" id="UP000078200"/>
    </source>
</evidence>
<dbReference type="Proteomes" id="UP000078200">
    <property type="component" value="Unassembled WGS sequence"/>
</dbReference>
<evidence type="ECO:0000256" key="1">
    <source>
        <dbReference type="SAM" id="MobiDB-lite"/>
    </source>
</evidence>
<dbReference type="EnsemblMetazoa" id="GAUT032119-RA">
    <property type="protein sequence ID" value="GAUT032119-PA"/>
    <property type="gene ID" value="GAUT032119"/>
</dbReference>
<accession>A0A1A9VBP4</accession>
<name>A0A1A9VBP4_GLOAU</name>
<keyword evidence="3" id="KW-1185">Reference proteome</keyword>
<feature type="region of interest" description="Disordered" evidence="1">
    <location>
        <begin position="49"/>
        <end position="81"/>
    </location>
</feature>
<reference evidence="2" key="1">
    <citation type="submission" date="2020-05" db="UniProtKB">
        <authorList>
            <consortium name="EnsemblMetazoa"/>
        </authorList>
    </citation>
    <scope>IDENTIFICATION</scope>
    <source>
        <strain evidence="2">TTRI</strain>
    </source>
</reference>
<organism evidence="2 3">
    <name type="scientific">Glossina austeni</name>
    <name type="common">Savannah tsetse fly</name>
    <dbReference type="NCBI Taxonomy" id="7395"/>
    <lineage>
        <taxon>Eukaryota</taxon>
        <taxon>Metazoa</taxon>
        <taxon>Ecdysozoa</taxon>
        <taxon>Arthropoda</taxon>
        <taxon>Hexapoda</taxon>
        <taxon>Insecta</taxon>
        <taxon>Pterygota</taxon>
        <taxon>Neoptera</taxon>
        <taxon>Endopterygota</taxon>
        <taxon>Diptera</taxon>
        <taxon>Brachycera</taxon>
        <taxon>Muscomorpha</taxon>
        <taxon>Hippoboscoidea</taxon>
        <taxon>Glossinidae</taxon>
        <taxon>Glossina</taxon>
    </lineage>
</organism>